<feature type="non-terminal residue" evidence="1">
    <location>
        <position position="91"/>
    </location>
</feature>
<evidence type="ECO:0000313" key="2">
    <source>
        <dbReference type="Proteomes" id="UP001365781"/>
    </source>
</evidence>
<evidence type="ECO:0000313" key="1">
    <source>
        <dbReference type="EMBL" id="MEI5617169.1"/>
    </source>
</evidence>
<sequence length="91" mass="10040">LFAKEGKWSAGQQLDHIIKSVAPVNMAMGLPRFILKWTFGIANRPSKTYEALVAKYKDKLSAGGRSTARFTPSVVNYSQKASLLHTLESLT</sequence>
<dbReference type="EMBL" id="JBBAYM010000290">
    <property type="protein sequence ID" value="MEI5617169.1"/>
    <property type="molecule type" value="Genomic_DNA"/>
</dbReference>
<organism evidence="1 2">
    <name type="scientific">Streptomyces brasiliscabiei</name>
    <dbReference type="NCBI Taxonomy" id="2736302"/>
    <lineage>
        <taxon>Bacteria</taxon>
        <taxon>Bacillati</taxon>
        <taxon>Actinomycetota</taxon>
        <taxon>Actinomycetes</taxon>
        <taxon>Kitasatosporales</taxon>
        <taxon>Streptomycetaceae</taxon>
        <taxon>Streptomyces</taxon>
    </lineage>
</organism>
<keyword evidence="2" id="KW-1185">Reference proteome</keyword>
<accession>A0ABU8GXD9</accession>
<protein>
    <submittedName>
        <fullName evidence="1">Uncharacterized protein</fullName>
    </submittedName>
</protein>
<dbReference type="RefSeq" id="WP_336559067.1">
    <property type="nucleotide sequence ID" value="NZ_JBBAYM010000290.1"/>
</dbReference>
<gene>
    <name evidence="1" type="ORF">WB403_49620</name>
</gene>
<feature type="non-terminal residue" evidence="1">
    <location>
        <position position="1"/>
    </location>
</feature>
<dbReference type="Proteomes" id="UP001365781">
    <property type="component" value="Unassembled WGS sequence"/>
</dbReference>
<proteinExistence type="predicted"/>
<name>A0ABU8GXD9_9ACTN</name>
<comment type="caution">
    <text evidence="1">The sequence shown here is derived from an EMBL/GenBank/DDBJ whole genome shotgun (WGS) entry which is preliminary data.</text>
</comment>
<reference evidence="1 2" key="1">
    <citation type="submission" date="2024-03" db="EMBL/GenBank/DDBJ databases">
        <title>First Report of Pectobacterium brasiliscabiei causing potato scab in china.</title>
        <authorList>
            <person name="Handique U."/>
        </authorList>
    </citation>
    <scope>NUCLEOTIDE SEQUENCE [LARGE SCALE GENOMIC DNA]</scope>
    <source>
        <strain evidence="1 2">ZRIMU1503</strain>
    </source>
</reference>